<keyword evidence="7" id="KW-1185">Reference proteome</keyword>
<feature type="transmembrane region" description="Helical" evidence="4">
    <location>
        <begin position="158"/>
        <end position="178"/>
    </location>
</feature>
<feature type="domain" description="HTH araC/xylS-type" evidence="5">
    <location>
        <begin position="204"/>
        <end position="308"/>
    </location>
</feature>
<feature type="transmembrane region" description="Helical" evidence="4">
    <location>
        <begin position="84"/>
        <end position="106"/>
    </location>
</feature>
<dbReference type="InterPro" id="IPR009057">
    <property type="entry name" value="Homeodomain-like_sf"/>
</dbReference>
<dbReference type="Proteomes" id="UP001597319">
    <property type="component" value="Unassembled WGS sequence"/>
</dbReference>
<evidence type="ECO:0000256" key="4">
    <source>
        <dbReference type="SAM" id="Phobius"/>
    </source>
</evidence>
<keyword evidence="4" id="KW-0472">Membrane</keyword>
<keyword evidence="2" id="KW-0238">DNA-binding</keyword>
<dbReference type="Gene3D" id="1.10.10.60">
    <property type="entry name" value="Homeodomain-like"/>
    <property type="match status" value="2"/>
</dbReference>
<keyword evidence="4" id="KW-1133">Transmembrane helix</keyword>
<dbReference type="SMART" id="SM00342">
    <property type="entry name" value="HTH_ARAC"/>
    <property type="match status" value="1"/>
</dbReference>
<evidence type="ECO:0000256" key="1">
    <source>
        <dbReference type="ARBA" id="ARBA00023015"/>
    </source>
</evidence>
<dbReference type="EMBL" id="JBHULE010000008">
    <property type="protein sequence ID" value="MFD2562546.1"/>
    <property type="molecule type" value="Genomic_DNA"/>
</dbReference>
<feature type="transmembrane region" description="Helical" evidence="4">
    <location>
        <begin position="132"/>
        <end position="152"/>
    </location>
</feature>
<comment type="caution">
    <text evidence="6">The sequence shown here is derived from an EMBL/GenBank/DDBJ whole genome shotgun (WGS) entry which is preliminary data.</text>
</comment>
<name>A0ABW5LE42_9FLAO</name>
<dbReference type="InterPro" id="IPR018060">
    <property type="entry name" value="HTH_AraC"/>
</dbReference>
<evidence type="ECO:0000259" key="5">
    <source>
        <dbReference type="PROSITE" id="PS01124"/>
    </source>
</evidence>
<dbReference type="PANTHER" id="PTHR43280:SF29">
    <property type="entry name" value="ARAC-FAMILY TRANSCRIPTIONAL REGULATOR"/>
    <property type="match status" value="1"/>
</dbReference>
<organism evidence="6 7">
    <name type="scientific">Aquimarina rubra</name>
    <dbReference type="NCBI Taxonomy" id="1920033"/>
    <lineage>
        <taxon>Bacteria</taxon>
        <taxon>Pseudomonadati</taxon>
        <taxon>Bacteroidota</taxon>
        <taxon>Flavobacteriia</taxon>
        <taxon>Flavobacteriales</taxon>
        <taxon>Flavobacteriaceae</taxon>
        <taxon>Aquimarina</taxon>
    </lineage>
</organism>
<sequence>MDVNSIGFIPLGSFPFPYKYLIGVGFYFYIKNQIEKRANVISSIEYMLFLPAVLYGVLRTYWYVMLHSGIDKDIFWRVYQTGFFLYNDFAYLIFNLLIMMKVLGFIRNHKEMIKGSVSTRKNWEWLSKFSKMFIVVIILNLFHQIIAVLFNLEDSREFYYVILVLNSVYIYWIGFIGFTKSNLLFKTFHLKEQKEQEPDRLLKNKIEHYMKNEEVFTNQNLKVSDLASLLSMPEKELSLYIHDTYHMSFTDFINTYRIEKVKSLLVSSEQEKFTLLAIAEKSGFSSKSSFNAVFKKITGSTPTQYKANHKN</sequence>
<feature type="transmembrane region" description="Helical" evidence="4">
    <location>
        <begin position="6"/>
        <end position="30"/>
    </location>
</feature>
<reference evidence="7" key="1">
    <citation type="journal article" date="2019" name="Int. J. Syst. Evol. Microbiol.">
        <title>The Global Catalogue of Microorganisms (GCM) 10K type strain sequencing project: providing services to taxonomists for standard genome sequencing and annotation.</title>
        <authorList>
            <consortium name="The Broad Institute Genomics Platform"/>
            <consortium name="The Broad Institute Genome Sequencing Center for Infectious Disease"/>
            <person name="Wu L."/>
            <person name="Ma J."/>
        </authorList>
    </citation>
    <scope>NUCLEOTIDE SEQUENCE [LARGE SCALE GENOMIC DNA]</scope>
    <source>
        <strain evidence="7">KCTC 52274</strain>
    </source>
</reference>
<dbReference type="RefSeq" id="WP_378291230.1">
    <property type="nucleotide sequence ID" value="NZ_JBHULE010000008.1"/>
</dbReference>
<dbReference type="SUPFAM" id="SSF46689">
    <property type="entry name" value="Homeodomain-like"/>
    <property type="match status" value="1"/>
</dbReference>
<dbReference type="InterPro" id="IPR020449">
    <property type="entry name" value="Tscrpt_reg_AraC-type_HTH"/>
</dbReference>
<dbReference type="PROSITE" id="PS00041">
    <property type="entry name" value="HTH_ARAC_FAMILY_1"/>
    <property type="match status" value="1"/>
</dbReference>
<evidence type="ECO:0000256" key="3">
    <source>
        <dbReference type="ARBA" id="ARBA00023163"/>
    </source>
</evidence>
<gene>
    <name evidence="6" type="ORF">ACFSR1_07655</name>
</gene>
<proteinExistence type="predicted"/>
<evidence type="ECO:0000256" key="2">
    <source>
        <dbReference type="ARBA" id="ARBA00023125"/>
    </source>
</evidence>
<evidence type="ECO:0000313" key="6">
    <source>
        <dbReference type="EMBL" id="MFD2562546.1"/>
    </source>
</evidence>
<dbReference type="InterPro" id="IPR018062">
    <property type="entry name" value="HTH_AraC-typ_CS"/>
</dbReference>
<dbReference type="PROSITE" id="PS01124">
    <property type="entry name" value="HTH_ARAC_FAMILY_2"/>
    <property type="match status" value="1"/>
</dbReference>
<dbReference type="Pfam" id="PF12833">
    <property type="entry name" value="HTH_18"/>
    <property type="match status" value="1"/>
</dbReference>
<accession>A0ABW5LE42</accession>
<protein>
    <submittedName>
        <fullName evidence="6">Helix-turn-helix domain-containing protein</fullName>
    </submittedName>
</protein>
<keyword evidence="4" id="KW-0812">Transmembrane</keyword>
<keyword evidence="3" id="KW-0804">Transcription</keyword>
<dbReference type="PRINTS" id="PR00032">
    <property type="entry name" value="HTHARAC"/>
</dbReference>
<dbReference type="PANTHER" id="PTHR43280">
    <property type="entry name" value="ARAC-FAMILY TRANSCRIPTIONAL REGULATOR"/>
    <property type="match status" value="1"/>
</dbReference>
<evidence type="ECO:0000313" key="7">
    <source>
        <dbReference type="Proteomes" id="UP001597319"/>
    </source>
</evidence>
<keyword evidence="1" id="KW-0805">Transcription regulation</keyword>
<feature type="transmembrane region" description="Helical" evidence="4">
    <location>
        <begin position="46"/>
        <end position="64"/>
    </location>
</feature>